<comment type="caution">
    <text evidence="4">The sequence shown here is derived from an EMBL/GenBank/DDBJ whole genome shotgun (WGS) entry which is preliminary data.</text>
</comment>
<dbReference type="PANTHER" id="PTHR43018">
    <property type="entry name" value="PHOSPHO-2-DEHYDRO-3-DEOXYHEPTONATE ALDOLASE"/>
    <property type="match status" value="1"/>
</dbReference>
<dbReference type="InterPro" id="IPR052899">
    <property type="entry name" value="Class-I_DAHP_synthase"/>
</dbReference>
<dbReference type="AlphaFoldDB" id="A0A0F9JCY1"/>
<feature type="domain" description="DAHP synthetase I/KDSA" evidence="2">
    <location>
        <begin position="89"/>
        <end position="329"/>
    </location>
</feature>
<keyword evidence="1" id="KW-0808">Transferase</keyword>
<dbReference type="NCBIfam" id="NF009239">
    <property type="entry name" value="PRK12595.1"/>
    <property type="match status" value="1"/>
</dbReference>
<dbReference type="Pfam" id="PF18152">
    <property type="entry name" value="DAHP_snth_FXD"/>
    <property type="match status" value="1"/>
</dbReference>
<dbReference type="PANTHER" id="PTHR43018:SF2">
    <property type="entry name" value="PHOSPHO-2-DEHYDRO-3-DEOXYHEPTONATE ALDOLASE"/>
    <property type="match status" value="1"/>
</dbReference>
<evidence type="ECO:0008006" key="5">
    <source>
        <dbReference type="Google" id="ProtNLM"/>
    </source>
</evidence>
<evidence type="ECO:0000256" key="1">
    <source>
        <dbReference type="ARBA" id="ARBA00022679"/>
    </source>
</evidence>
<evidence type="ECO:0000259" key="2">
    <source>
        <dbReference type="Pfam" id="PF00793"/>
    </source>
</evidence>
<feature type="non-terminal residue" evidence="4">
    <location>
        <position position="1"/>
    </location>
</feature>
<proteinExistence type="predicted"/>
<sequence length="345" mass="37462">SSMMIVMKSKATEDEIKHIVGKIEEAGAKAHLSQGKYKTIIGAIGDITLIDRDVLKGFGGVEDVVPISKPYKLVSLEFKREPTEIKVGDTVIGGDNFTVMAGPCSIENEKQAFEAAKVVKKAGAHILRGGAFKPRTSPYSFQGLGEEGLKILKNISDETGLPVVTEVLDPRDADLVAEHADILQIGARNMQNFVLLTEAGATKKPILLKKSFSCTIEELFMAAEYILKTGNEKVILCERGIRTFENYTRNTLDLSAVPLIKSLSHLPIIVDPSHATGKRELIEPLSLAAMMVGAHGIIVEMHPFPEDALCDGPQSVTSVQFEEMMGKIKNLAKFLGKQGNFDGQS</sequence>
<accession>A0A0F9JCY1</accession>
<dbReference type="SUPFAM" id="SSF51569">
    <property type="entry name" value="Aldolase"/>
    <property type="match status" value="1"/>
</dbReference>
<protein>
    <recommendedName>
        <fullName evidence="5">DAHP synthetase I/KDSA domain-containing protein</fullName>
    </recommendedName>
</protein>
<dbReference type="NCBIfam" id="TIGR01361">
    <property type="entry name" value="DAHP_synth_Bsub"/>
    <property type="match status" value="1"/>
</dbReference>
<organism evidence="4">
    <name type="scientific">marine sediment metagenome</name>
    <dbReference type="NCBI Taxonomy" id="412755"/>
    <lineage>
        <taxon>unclassified sequences</taxon>
        <taxon>metagenomes</taxon>
        <taxon>ecological metagenomes</taxon>
    </lineage>
</organism>
<gene>
    <name evidence="4" type="ORF">LCGC14_1471280</name>
</gene>
<dbReference type="GO" id="GO:0009073">
    <property type="term" value="P:aromatic amino acid family biosynthetic process"/>
    <property type="evidence" value="ECO:0007669"/>
    <property type="project" value="InterPro"/>
</dbReference>
<dbReference type="Gene3D" id="3.20.20.70">
    <property type="entry name" value="Aldolase class I"/>
    <property type="match status" value="1"/>
</dbReference>
<evidence type="ECO:0000313" key="4">
    <source>
        <dbReference type="EMBL" id="KKM67423.1"/>
    </source>
</evidence>
<dbReference type="InterPro" id="IPR006218">
    <property type="entry name" value="DAHP1/KDSA"/>
</dbReference>
<dbReference type="NCBIfam" id="NF006421">
    <property type="entry name" value="PRK08673.1"/>
    <property type="match status" value="1"/>
</dbReference>
<reference evidence="4" key="1">
    <citation type="journal article" date="2015" name="Nature">
        <title>Complex archaea that bridge the gap between prokaryotes and eukaryotes.</title>
        <authorList>
            <person name="Spang A."/>
            <person name="Saw J.H."/>
            <person name="Jorgensen S.L."/>
            <person name="Zaremba-Niedzwiedzka K."/>
            <person name="Martijn J."/>
            <person name="Lind A.E."/>
            <person name="van Eijk R."/>
            <person name="Schleper C."/>
            <person name="Guy L."/>
            <person name="Ettema T.J."/>
        </authorList>
    </citation>
    <scope>NUCLEOTIDE SEQUENCE</scope>
</reference>
<dbReference type="GO" id="GO:0016832">
    <property type="term" value="F:aldehyde-lyase activity"/>
    <property type="evidence" value="ECO:0007669"/>
    <property type="project" value="InterPro"/>
</dbReference>
<feature type="domain" description="DAHP synthase ferredoxin-like" evidence="3">
    <location>
        <begin position="3"/>
        <end position="69"/>
    </location>
</feature>
<dbReference type="Gene3D" id="3.30.70.1140">
    <property type="entry name" value="Phospho-2-dehydro-3-deoxyheptonate aldolase, domain 1"/>
    <property type="match status" value="1"/>
</dbReference>
<name>A0A0F9JCY1_9ZZZZ</name>
<dbReference type="Pfam" id="PF00793">
    <property type="entry name" value="DAHP_synth_1"/>
    <property type="match status" value="1"/>
</dbReference>
<dbReference type="InterPro" id="IPR041071">
    <property type="entry name" value="DAHP_snth_FXD"/>
</dbReference>
<dbReference type="InterPro" id="IPR013785">
    <property type="entry name" value="Aldolase_TIM"/>
</dbReference>
<dbReference type="InterPro" id="IPR006268">
    <property type="entry name" value="DAHP_syn_2"/>
</dbReference>
<evidence type="ECO:0000259" key="3">
    <source>
        <dbReference type="Pfam" id="PF18152"/>
    </source>
</evidence>
<dbReference type="GO" id="GO:0016740">
    <property type="term" value="F:transferase activity"/>
    <property type="evidence" value="ECO:0007669"/>
    <property type="project" value="UniProtKB-KW"/>
</dbReference>
<dbReference type="EMBL" id="LAZR01010351">
    <property type="protein sequence ID" value="KKM67423.1"/>
    <property type="molecule type" value="Genomic_DNA"/>
</dbReference>